<feature type="domain" description="ABC transmembrane type-1" evidence="11">
    <location>
        <begin position="417"/>
        <end position="683"/>
    </location>
</feature>
<dbReference type="GO" id="GO:0005886">
    <property type="term" value="C:plasma membrane"/>
    <property type="evidence" value="ECO:0007669"/>
    <property type="project" value="UniProtKB-SubCell"/>
</dbReference>
<dbReference type="Pfam" id="PF00005">
    <property type="entry name" value="ABC_tran"/>
    <property type="match status" value="1"/>
</dbReference>
<gene>
    <name evidence="12" type="ORF">A6A04_18015</name>
</gene>
<dbReference type="OrthoDB" id="9787557at2"/>
<dbReference type="InterPro" id="IPR003439">
    <property type="entry name" value="ABC_transporter-like_ATP-bd"/>
</dbReference>
<dbReference type="InterPro" id="IPR027417">
    <property type="entry name" value="P-loop_NTPase"/>
</dbReference>
<organism evidence="12 13">
    <name type="scientific">Paramagnetospirillum marisnigri</name>
    <dbReference type="NCBI Taxonomy" id="1285242"/>
    <lineage>
        <taxon>Bacteria</taxon>
        <taxon>Pseudomonadati</taxon>
        <taxon>Pseudomonadota</taxon>
        <taxon>Alphaproteobacteria</taxon>
        <taxon>Rhodospirillales</taxon>
        <taxon>Magnetospirillaceae</taxon>
        <taxon>Paramagnetospirillum</taxon>
    </lineage>
</organism>
<dbReference type="STRING" id="1285242.A6A04_18015"/>
<evidence type="ECO:0000256" key="3">
    <source>
        <dbReference type="ARBA" id="ARBA00022475"/>
    </source>
</evidence>
<dbReference type="GO" id="GO:0034040">
    <property type="term" value="F:ATPase-coupled lipid transmembrane transporter activity"/>
    <property type="evidence" value="ECO:0007669"/>
    <property type="project" value="TreeGrafter"/>
</dbReference>
<keyword evidence="3" id="KW-1003">Cell membrane</keyword>
<evidence type="ECO:0008006" key="14">
    <source>
        <dbReference type="Google" id="ProtNLM"/>
    </source>
</evidence>
<keyword evidence="13" id="KW-1185">Reference proteome</keyword>
<evidence type="ECO:0000256" key="9">
    <source>
        <dbReference type="SAM" id="Phobius"/>
    </source>
</evidence>
<evidence type="ECO:0000256" key="5">
    <source>
        <dbReference type="ARBA" id="ARBA00022741"/>
    </source>
</evidence>
<dbReference type="InterPro" id="IPR011527">
    <property type="entry name" value="ABC1_TM_dom"/>
</dbReference>
<dbReference type="PROSITE" id="PS00211">
    <property type="entry name" value="ABC_TRANSPORTER_1"/>
    <property type="match status" value="1"/>
</dbReference>
<dbReference type="PANTHER" id="PTHR24221">
    <property type="entry name" value="ATP-BINDING CASSETTE SUB-FAMILY B"/>
    <property type="match status" value="1"/>
</dbReference>
<dbReference type="AlphaFoldDB" id="A0A178MNW6"/>
<dbReference type="PROSITE" id="PS50929">
    <property type="entry name" value="ABC_TM1F"/>
    <property type="match status" value="1"/>
</dbReference>
<protein>
    <recommendedName>
        <fullName evidence="14">NHLP bacteriocin export ABC transporter permease/ATPase subunit</fullName>
    </recommendedName>
</protein>
<comment type="caution">
    <text evidence="12">The sequence shown here is derived from an EMBL/GenBank/DDBJ whole genome shotgun (WGS) entry which is preliminary data.</text>
</comment>
<dbReference type="Gene3D" id="1.20.1560.10">
    <property type="entry name" value="ABC transporter type 1, transmembrane domain"/>
    <property type="match status" value="1"/>
</dbReference>
<evidence type="ECO:0000256" key="7">
    <source>
        <dbReference type="ARBA" id="ARBA00022989"/>
    </source>
</evidence>
<dbReference type="InterPro" id="IPR036640">
    <property type="entry name" value="ABC1_TM_sf"/>
</dbReference>
<keyword evidence="6" id="KW-0067">ATP-binding</keyword>
<keyword evidence="7 9" id="KW-1133">Transmembrane helix</keyword>
<dbReference type="GO" id="GO:0140359">
    <property type="term" value="F:ABC-type transporter activity"/>
    <property type="evidence" value="ECO:0007669"/>
    <property type="project" value="InterPro"/>
</dbReference>
<dbReference type="SMART" id="SM00382">
    <property type="entry name" value="AAA"/>
    <property type="match status" value="1"/>
</dbReference>
<keyword evidence="5" id="KW-0547">Nucleotide-binding</keyword>
<evidence type="ECO:0000259" key="10">
    <source>
        <dbReference type="PROSITE" id="PS50893"/>
    </source>
</evidence>
<evidence type="ECO:0000256" key="6">
    <source>
        <dbReference type="ARBA" id="ARBA00022840"/>
    </source>
</evidence>
<sequence length="963" mass="103378">MQSDSLAPELRQSLVDALTGLGHLVQVDGRWSRRLDHPDLVLLVLDGKIELLLVTERASDGTGIERRPLFAVAAGEAALAMPPGRDDQCDQVGTLMAVGVATGTRVLEISRDQLFALAEESSALRSAVAGILDAWLTALSGCTANRTCGRRSLTITDDSPITVEEPSSLASVRGVWWVTAEGDLPTPLTTATGLDVEPFTNLTIARTESLLPGLRSALDRHEAAEAIRLLAWGHECRLADRSRIDAQDRHERGVVERSFGNMLALYGIEIPPVAGPSSASRVTAACRLVAEAIGASVIEPDDLVGTSATRDILVAVIEASRLRSRLVTLDRQWWRHDNGPLVGFLMEGDAPVALLPCSGGGYRLVDPETGSRRRITAAIAQGLQGEAYTLYRPFPDQPLTAVDVLTFALRNTKREMATLLGISLAASVLALAVPVVTGLLFDSIVPLSARDQLFDVIFGLVAAAVGAGVFEIVRAFTLLRAETVMNGEVGAAVWDRLLKLPANFFRQFSTGELAQRANSIGQIRELLGGTTVVALLGGVGSLVNLILLFWYDARLATIAVGTVFVAMTVTLIANIRQGRIKRAMLGKRGRLSGLIIEIIRGIATIRVAGAEKRAFAAWASAFTEDVAHNKRWMRIKLGLDCFDAAYPIFGAMLLYMVMGYGGQPLGMGQFIAFSASFGQFLAATLCLSTVMQTALTVVPLYDLARPILHTVPESHGDKAEPGILHGNIEINNVSFRYGEDGPPVLREVSMRAGPGEFIAFVGPSGSGKSTVFRLLMGFETPDSGSIFYEGKDLAGLKPEAVRRQIGVVLQNGKLSSGSIFKNIVGSSRLTVDDAWEAAHAVGLADEIEAMPMGMHTVLIGGGTTLSGGQRQRLLIARALVHKPRIILFDEATSALDNRTQTIVSQSLQKLKATRVVIAHRLSTIQAADRIYVVVNGRVEEEGNFDVLMARNGVFAELARRQIS</sequence>
<dbReference type="EMBL" id="LWQT01000053">
    <property type="protein sequence ID" value="OAN50492.1"/>
    <property type="molecule type" value="Genomic_DNA"/>
</dbReference>
<evidence type="ECO:0000256" key="2">
    <source>
        <dbReference type="ARBA" id="ARBA00022448"/>
    </source>
</evidence>
<comment type="subcellular location">
    <subcellularLocation>
        <location evidence="1">Cell membrane</location>
        <topology evidence="1">Multi-pass membrane protein</topology>
    </subcellularLocation>
</comment>
<keyword evidence="8 9" id="KW-0472">Membrane</keyword>
<feature type="domain" description="ABC transporter" evidence="10">
    <location>
        <begin position="728"/>
        <end position="960"/>
    </location>
</feature>
<dbReference type="InterPro" id="IPR039421">
    <property type="entry name" value="Type_1_exporter"/>
</dbReference>
<proteinExistence type="predicted"/>
<dbReference type="NCBIfam" id="TIGR03797">
    <property type="entry name" value="NHLM_micro_ABC2"/>
    <property type="match status" value="1"/>
</dbReference>
<dbReference type="Pfam" id="PF00664">
    <property type="entry name" value="ABC_membrane"/>
    <property type="match status" value="1"/>
</dbReference>
<evidence type="ECO:0000313" key="13">
    <source>
        <dbReference type="Proteomes" id="UP000078428"/>
    </source>
</evidence>
<accession>A0A178MNW6</accession>
<reference evidence="12 13" key="1">
    <citation type="submission" date="2016-04" db="EMBL/GenBank/DDBJ databases">
        <title>Draft genome sequence of freshwater magnetotactic bacteria Magnetospirillum marisnigri SP-1 and Magnetospirillum moscoviense BB-1.</title>
        <authorList>
            <person name="Koziaeva V."/>
            <person name="Dziuba M.V."/>
            <person name="Ivanov T.M."/>
            <person name="Kuznetsov B."/>
            <person name="Grouzdev D.S."/>
        </authorList>
    </citation>
    <scope>NUCLEOTIDE SEQUENCE [LARGE SCALE GENOMIC DNA]</scope>
    <source>
        <strain evidence="12 13">SP-1</strain>
    </source>
</reference>
<dbReference type="RefSeq" id="WP_156612542.1">
    <property type="nucleotide sequence ID" value="NZ_LWQT01000053.1"/>
</dbReference>
<dbReference type="Gene3D" id="3.40.50.300">
    <property type="entry name" value="P-loop containing nucleotide triphosphate hydrolases"/>
    <property type="match status" value="1"/>
</dbReference>
<dbReference type="Proteomes" id="UP000078428">
    <property type="component" value="Unassembled WGS sequence"/>
</dbReference>
<dbReference type="SUPFAM" id="SSF90123">
    <property type="entry name" value="ABC transporter transmembrane region"/>
    <property type="match status" value="1"/>
</dbReference>
<dbReference type="GO" id="GO:0005524">
    <property type="term" value="F:ATP binding"/>
    <property type="evidence" value="ECO:0007669"/>
    <property type="project" value="UniProtKB-KW"/>
</dbReference>
<evidence type="ECO:0000259" key="11">
    <source>
        <dbReference type="PROSITE" id="PS50929"/>
    </source>
</evidence>
<feature type="transmembrane region" description="Helical" evidence="9">
    <location>
        <begin position="670"/>
        <end position="690"/>
    </location>
</feature>
<dbReference type="PANTHER" id="PTHR24221:SF654">
    <property type="entry name" value="ATP-BINDING CASSETTE SUB-FAMILY B MEMBER 6"/>
    <property type="match status" value="1"/>
</dbReference>
<feature type="transmembrane region" description="Helical" evidence="9">
    <location>
        <begin position="526"/>
        <end position="550"/>
    </location>
</feature>
<evidence type="ECO:0000256" key="8">
    <source>
        <dbReference type="ARBA" id="ARBA00023136"/>
    </source>
</evidence>
<evidence type="ECO:0000256" key="4">
    <source>
        <dbReference type="ARBA" id="ARBA00022692"/>
    </source>
</evidence>
<feature type="transmembrane region" description="Helical" evidence="9">
    <location>
        <begin position="453"/>
        <end position="473"/>
    </location>
</feature>
<dbReference type="SUPFAM" id="SSF52540">
    <property type="entry name" value="P-loop containing nucleoside triphosphate hydrolases"/>
    <property type="match status" value="1"/>
</dbReference>
<feature type="transmembrane region" description="Helical" evidence="9">
    <location>
        <begin position="419"/>
        <end position="441"/>
    </location>
</feature>
<feature type="transmembrane region" description="Helical" evidence="9">
    <location>
        <begin position="637"/>
        <end position="658"/>
    </location>
</feature>
<dbReference type="FunFam" id="3.40.50.300:FF:000299">
    <property type="entry name" value="ABC transporter ATP-binding protein/permease"/>
    <property type="match status" value="1"/>
</dbReference>
<feature type="transmembrane region" description="Helical" evidence="9">
    <location>
        <begin position="556"/>
        <end position="575"/>
    </location>
</feature>
<dbReference type="InterPro" id="IPR017871">
    <property type="entry name" value="ABC_transporter-like_CS"/>
</dbReference>
<keyword evidence="2" id="KW-0813">Transport</keyword>
<dbReference type="InterPro" id="IPR022515">
    <property type="entry name" value="NHPM_micro_ABC2"/>
</dbReference>
<keyword evidence="4 9" id="KW-0812">Transmembrane</keyword>
<dbReference type="PROSITE" id="PS50893">
    <property type="entry name" value="ABC_TRANSPORTER_2"/>
    <property type="match status" value="1"/>
</dbReference>
<evidence type="ECO:0000256" key="1">
    <source>
        <dbReference type="ARBA" id="ARBA00004651"/>
    </source>
</evidence>
<dbReference type="InterPro" id="IPR003593">
    <property type="entry name" value="AAA+_ATPase"/>
</dbReference>
<name>A0A178MNW6_9PROT</name>
<evidence type="ECO:0000313" key="12">
    <source>
        <dbReference type="EMBL" id="OAN50492.1"/>
    </source>
</evidence>
<dbReference type="GO" id="GO:0016887">
    <property type="term" value="F:ATP hydrolysis activity"/>
    <property type="evidence" value="ECO:0007669"/>
    <property type="project" value="InterPro"/>
</dbReference>